<evidence type="ECO:0000313" key="2">
    <source>
        <dbReference type="Proteomes" id="UP000245683"/>
    </source>
</evidence>
<reference evidence="2" key="1">
    <citation type="submission" date="2018-05" db="EMBL/GenBank/DDBJ databases">
        <title>Micromonospora globispora sp. nov. and Micromonospora rugosa sp. nov., isolated from marine sediment.</title>
        <authorList>
            <person name="Carro L."/>
            <person name="Aysel V."/>
            <person name="Cetin D."/>
            <person name="Igual J.M."/>
            <person name="Klenk H.-P."/>
            <person name="Trujillo M.E."/>
            <person name="Sahin N."/>
        </authorList>
    </citation>
    <scope>NUCLEOTIDE SEQUENCE [LARGE SCALE GENOMIC DNA]</scope>
    <source>
        <strain evidence="2">S2904</strain>
    </source>
</reference>
<evidence type="ECO:0000313" key="1">
    <source>
        <dbReference type="EMBL" id="PWU50806.1"/>
    </source>
</evidence>
<organism evidence="1 2">
    <name type="scientific">Micromonospora globispora</name>
    <dbReference type="NCBI Taxonomy" id="1450148"/>
    <lineage>
        <taxon>Bacteria</taxon>
        <taxon>Bacillati</taxon>
        <taxon>Actinomycetota</taxon>
        <taxon>Actinomycetes</taxon>
        <taxon>Micromonosporales</taxon>
        <taxon>Micromonosporaceae</taxon>
        <taxon>Micromonospora</taxon>
    </lineage>
</organism>
<comment type="caution">
    <text evidence="1">The sequence shown here is derived from an EMBL/GenBank/DDBJ whole genome shotgun (WGS) entry which is preliminary data.</text>
</comment>
<feature type="non-terminal residue" evidence="1">
    <location>
        <position position="1"/>
    </location>
</feature>
<accession>A0A317KBF7</accession>
<dbReference type="EMBL" id="QGSV01000102">
    <property type="protein sequence ID" value="PWU50806.1"/>
    <property type="molecule type" value="Genomic_DNA"/>
</dbReference>
<name>A0A317KBF7_9ACTN</name>
<gene>
    <name evidence="1" type="ORF">DLJ46_06265</name>
</gene>
<keyword evidence="2" id="KW-1185">Reference proteome</keyword>
<protein>
    <recommendedName>
        <fullName evidence="3">Glycosyl hydrolase</fullName>
    </recommendedName>
</protein>
<sequence length="96" mass="9178">GQGWRSGGAFGAGPGPVWGLTAVADGAFAVVAGGAAGAGWFSRDGDAWSPVVLPVAVPAGSDRTVAVTGSGDAALLLVDDGARAGVWSARGSWSPG</sequence>
<dbReference type="Proteomes" id="UP000245683">
    <property type="component" value="Unassembled WGS sequence"/>
</dbReference>
<dbReference type="AlphaFoldDB" id="A0A317KBF7"/>
<proteinExistence type="predicted"/>
<evidence type="ECO:0008006" key="3">
    <source>
        <dbReference type="Google" id="ProtNLM"/>
    </source>
</evidence>